<evidence type="ECO:0000313" key="4">
    <source>
        <dbReference type="Proteomes" id="UP001239462"/>
    </source>
</evidence>
<organism evidence="3 4">
    <name type="scientific">Roseiconus lacunae</name>
    <dbReference type="NCBI Taxonomy" id="2605694"/>
    <lineage>
        <taxon>Bacteria</taxon>
        <taxon>Pseudomonadati</taxon>
        <taxon>Planctomycetota</taxon>
        <taxon>Planctomycetia</taxon>
        <taxon>Pirellulales</taxon>
        <taxon>Pirellulaceae</taxon>
        <taxon>Roseiconus</taxon>
    </lineage>
</organism>
<dbReference type="InterPro" id="IPR047650">
    <property type="entry name" value="Transpos_IS110"/>
</dbReference>
<dbReference type="Proteomes" id="UP001239462">
    <property type="component" value="Unassembled WGS sequence"/>
</dbReference>
<dbReference type="NCBIfam" id="NF033542">
    <property type="entry name" value="transpos_IS110"/>
    <property type="match status" value="1"/>
</dbReference>
<sequence>MLYLGIDQHAKQLTLSLRNNLGEVTLNRQVSTQPERFEDFFSTLKKKAGRSGVIAIVEVCGFNDWLLESLPGYGVKQVILIQPEKKPKVKTDRRDANALSELLWVNRQRFKKGLPVKGVRQVVVPGRIHAENQRITLLRQQAGQQRTRTINQIKHILRRHNLSWSMPTKTFPTVLAIRWLKTVELPTWDRIEMDYHLQELERLTKRMKDLEDVIVSRATGMQDVEILRTIPGCGYYLALGLACRIGDPHRFPKGKSLANYWGLTPGVRDSGDAKGRRGHITKAGSTFARWLLAQVVRHVLVRDPVMKRWFKPIRARRGSGIARTAVMRRLAVIITNMLKEQQSYSECRDAMIERRKRQIHGKAKQAA</sequence>
<name>A0ABT7PSM5_9BACT</name>
<comment type="caution">
    <text evidence="3">The sequence shown here is derived from an EMBL/GenBank/DDBJ whole genome shotgun (WGS) entry which is preliminary data.</text>
</comment>
<dbReference type="RefSeq" id="WP_289167624.1">
    <property type="nucleotide sequence ID" value="NZ_JASZZN010000084.1"/>
</dbReference>
<feature type="domain" description="Transposase IS116/IS110/IS902 C-terminal" evidence="2">
    <location>
        <begin position="225"/>
        <end position="308"/>
    </location>
</feature>
<evidence type="ECO:0000259" key="1">
    <source>
        <dbReference type="Pfam" id="PF01548"/>
    </source>
</evidence>
<dbReference type="EMBL" id="JASZZN010000084">
    <property type="protein sequence ID" value="MDM4019499.1"/>
    <property type="molecule type" value="Genomic_DNA"/>
</dbReference>
<dbReference type="Pfam" id="PF01548">
    <property type="entry name" value="DEDD_Tnp_IS110"/>
    <property type="match status" value="1"/>
</dbReference>
<accession>A0ABT7PSM5</accession>
<dbReference type="PANTHER" id="PTHR33055:SF13">
    <property type="entry name" value="TRANSPOSASE"/>
    <property type="match status" value="1"/>
</dbReference>
<proteinExistence type="predicted"/>
<gene>
    <name evidence="3" type="ORF">QTN89_28865</name>
</gene>
<dbReference type="PANTHER" id="PTHR33055">
    <property type="entry name" value="TRANSPOSASE FOR INSERTION SEQUENCE ELEMENT IS1111A"/>
    <property type="match status" value="1"/>
</dbReference>
<evidence type="ECO:0000259" key="2">
    <source>
        <dbReference type="Pfam" id="PF02371"/>
    </source>
</evidence>
<reference evidence="3 4" key="1">
    <citation type="submission" date="2023-06" db="EMBL/GenBank/DDBJ databases">
        <title>Roseiconus lacunae JC819 isolated from Gulf of Mannar region, Tamil Nadu.</title>
        <authorList>
            <person name="Pk S."/>
            <person name="Ch S."/>
            <person name="Ch V.R."/>
        </authorList>
    </citation>
    <scope>NUCLEOTIDE SEQUENCE [LARGE SCALE GENOMIC DNA]</scope>
    <source>
        <strain evidence="3 4">JC819</strain>
    </source>
</reference>
<keyword evidence="4" id="KW-1185">Reference proteome</keyword>
<dbReference type="Pfam" id="PF02371">
    <property type="entry name" value="Transposase_20"/>
    <property type="match status" value="1"/>
</dbReference>
<dbReference type="InterPro" id="IPR003346">
    <property type="entry name" value="Transposase_20"/>
</dbReference>
<dbReference type="InterPro" id="IPR002525">
    <property type="entry name" value="Transp_IS110-like_N"/>
</dbReference>
<feature type="domain" description="Transposase IS110-like N-terminal" evidence="1">
    <location>
        <begin position="4"/>
        <end position="160"/>
    </location>
</feature>
<evidence type="ECO:0000313" key="3">
    <source>
        <dbReference type="EMBL" id="MDM4019499.1"/>
    </source>
</evidence>
<protein>
    <submittedName>
        <fullName evidence="3">IS110 family transposase</fullName>
    </submittedName>
</protein>